<evidence type="ECO:0000259" key="5">
    <source>
        <dbReference type="Pfam" id="PF01258"/>
    </source>
</evidence>
<dbReference type="EMBL" id="CP020330">
    <property type="protein sequence ID" value="AQZ51925.1"/>
    <property type="molecule type" value="Genomic_DNA"/>
</dbReference>
<keyword evidence="1" id="KW-0479">Metal-binding</keyword>
<evidence type="ECO:0000313" key="7">
    <source>
        <dbReference type="Proteomes" id="UP000191135"/>
    </source>
</evidence>
<dbReference type="PROSITE" id="PS51128">
    <property type="entry name" value="ZF_DKSA_2"/>
    <property type="match status" value="1"/>
</dbReference>
<dbReference type="GO" id="GO:0008270">
    <property type="term" value="F:zinc ion binding"/>
    <property type="evidence" value="ECO:0007669"/>
    <property type="project" value="UniProtKB-KW"/>
</dbReference>
<dbReference type="SUPFAM" id="SSF57716">
    <property type="entry name" value="Glucocorticoid receptor-like (DNA-binding domain)"/>
    <property type="match status" value="1"/>
</dbReference>
<dbReference type="GO" id="GO:1900378">
    <property type="term" value="P:positive regulation of secondary metabolite biosynthetic process"/>
    <property type="evidence" value="ECO:0007669"/>
    <property type="project" value="TreeGrafter"/>
</dbReference>
<gene>
    <name evidence="6" type="ORF">Mame_02599</name>
</gene>
<dbReference type="RefSeq" id="WP_018066420.1">
    <property type="nucleotide sequence ID" value="NZ_AQWH01000023.1"/>
</dbReference>
<reference evidence="6 7" key="1">
    <citation type="submission" date="2017-03" db="EMBL/GenBank/DDBJ databases">
        <title>Foreign affairs: Plasmid Transfer between Roseobacters and Rhizobia.</title>
        <authorList>
            <person name="Bartling P."/>
            <person name="Bunk B."/>
            <person name="Overmann J."/>
            <person name="Brinkmann H."/>
            <person name="Petersen J."/>
        </authorList>
    </citation>
    <scope>NUCLEOTIDE SEQUENCE [LARGE SCALE GENOMIC DNA]</scope>
    <source>
        <strain evidence="6 7">MACL11</strain>
    </source>
</reference>
<name>A0A1U9Z2K1_9HYPH</name>
<dbReference type="Proteomes" id="UP000191135">
    <property type="component" value="Chromosome"/>
</dbReference>
<accession>A0A1U9Z2K1</accession>
<dbReference type="OrthoDB" id="962301at2"/>
<protein>
    <submittedName>
        <fullName evidence="6">DksA-like zinc finger domain containing protein</fullName>
    </submittedName>
</protein>
<organism evidence="6 7">
    <name type="scientific">Martelella mediterranea DSM 17316</name>
    <dbReference type="NCBI Taxonomy" id="1122214"/>
    <lineage>
        <taxon>Bacteria</taxon>
        <taxon>Pseudomonadati</taxon>
        <taxon>Pseudomonadota</taxon>
        <taxon>Alphaproteobacteria</taxon>
        <taxon>Hyphomicrobiales</taxon>
        <taxon>Aurantimonadaceae</taxon>
        <taxon>Martelella</taxon>
    </lineage>
</organism>
<keyword evidence="7" id="KW-1185">Reference proteome</keyword>
<evidence type="ECO:0000256" key="4">
    <source>
        <dbReference type="PROSITE-ProRule" id="PRU00510"/>
    </source>
</evidence>
<evidence type="ECO:0000313" key="6">
    <source>
        <dbReference type="EMBL" id="AQZ51925.1"/>
    </source>
</evidence>
<evidence type="ECO:0000256" key="1">
    <source>
        <dbReference type="ARBA" id="ARBA00022723"/>
    </source>
</evidence>
<dbReference type="eggNOG" id="COG1734">
    <property type="taxonomic scope" value="Bacteria"/>
</dbReference>
<feature type="domain" description="Zinc finger DksA/TraR C4-type" evidence="5">
    <location>
        <begin position="37"/>
        <end position="67"/>
    </location>
</feature>
<dbReference type="KEGG" id="mmed:Mame_02599"/>
<sequence>MNREDRLEAVTEGHDAARQRRIESARRALAASGAKECADCGELIPEARRKAAPFARRCAACQSEREREFYCR</sequence>
<evidence type="ECO:0000256" key="3">
    <source>
        <dbReference type="ARBA" id="ARBA00022833"/>
    </source>
</evidence>
<keyword evidence="2" id="KW-0863">Zinc-finger</keyword>
<proteinExistence type="predicted"/>
<dbReference type="STRING" id="1122214.Mame_02599"/>
<dbReference type="AlphaFoldDB" id="A0A1U9Z2K1"/>
<keyword evidence="3" id="KW-0862">Zinc</keyword>
<dbReference type="InterPro" id="IPR000962">
    <property type="entry name" value="Znf_DskA_TraR"/>
</dbReference>
<dbReference type="Gene3D" id="1.20.120.910">
    <property type="entry name" value="DksA, coiled-coil domain"/>
    <property type="match status" value="1"/>
</dbReference>
<dbReference type="PANTHER" id="PTHR38777:SF1">
    <property type="entry name" value="DNAK SUPPRESSOR PROTEIN"/>
    <property type="match status" value="1"/>
</dbReference>
<dbReference type="Pfam" id="PF01258">
    <property type="entry name" value="zf-dskA_traR"/>
    <property type="match status" value="1"/>
</dbReference>
<evidence type="ECO:0000256" key="2">
    <source>
        <dbReference type="ARBA" id="ARBA00022771"/>
    </source>
</evidence>
<dbReference type="PANTHER" id="PTHR38777">
    <property type="entry name" value="FELS-2 PROPHAGE PROTEIN"/>
    <property type="match status" value="1"/>
</dbReference>
<feature type="zinc finger region" description="dksA C4-type" evidence="4">
    <location>
        <begin position="37"/>
        <end position="61"/>
    </location>
</feature>